<dbReference type="PROSITE" id="PS50931">
    <property type="entry name" value="HTH_LYSR"/>
    <property type="match status" value="1"/>
</dbReference>
<gene>
    <name evidence="6" type="ordered locus">Sfum_3313</name>
</gene>
<organism evidence="6 7">
    <name type="scientific">Syntrophobacter fumaroxidans (strain DSM 10017 / MPOB)</name>
    <dbReference type="NCBI Taxonomy" id="335543"/>
    <lineage>
        <taxon>Bacteria</taxon>
        <taxon>Pseudomonadati</taxon>
        <taxon>Thermodesulfobacteriota</taxon>
        <taxon>Syntrophobacteria</taxon>
        <taxon>Syntrophobacterales</taxon>
        <taxon>Syntrophobacteraceae</taxon>
        <taxon>Syntrophobacter</taxon>
    </lineage>
</organism>
<evidence type="ECO:0000313" key="6">
    <source>
        <dbReference type="EMBL" id="ABK18986.1"/>
    </source>
</evidence>
<keyword evidence="3" id="KW-0238">DNA-binding</keyword>
<dbReference type="FunCoup" id="A0LNI4">
    <property type="interactions" value="158"/>
</dbReference>
<dbReference type="InterPro" id="IPR000847">
    <property type="entry name" value="LysR_HTH_N"/>
</dbReference>
<dbReference type="Gene3D" id="1.10.10.10">
    <property type="entry name" value="Winged helix-like DNA-binding domain superfamily/Winged helix DNA-binding domain"/>
    <property type="match status" value="1"/>
</dbReference>
<evidence type="ECO:0000256" key="3">
    <source>
        <dbReference type="ARBA" id="ARBA00023125"/>
    </source>
</evidence>
<dbReference type="Pfam" id="PF00126">
    <property type="entry name" value="HTH_1"/>
    <property type="match status" value="1"/>
</dbReference>
<sequence length="302" mass="33335">MDIHRLVVFCRVLEMGSFTKAAEAVCLTQPTVSEHVRALEETLGEKLIDRLGREVLPTPAGKILYQYARDIIQLRDEAVQALEKFKGNLSGALLIGASTIPGTYVLPELIGSFKKSYPAIQITLRITDSAEVVARTIDGGVEFGVIGARLEDRRIVLEEAFSDELVLAVFRDHPWAVRKSVSLEELAGEPFILRERGSGTRIVMNQALEAHGFSPTKLNIVAEMGSTEAIRQGIKAGIGISILSHRAVAEDLRHGSLFAVPLAGIRFSRPFFLVQRKNRQMSPLCSAFLNHLRFQAMKNETS</sequence>
<dbReference type="HOGENOM" id="CLU_039613_6_1_7"/>
<dbReference type="PANTHER" id="PTHR30126:SF40">
    <property type="entry name" value="HTH-TYPE TRANSCRIPTIONAL REGULATOR GLTR"/>
    <property type="match status" value="1"/>
</dbReference>
<dbReference type="AlphaFoldDB" id="A0LNI4"/>
<dbReference type="EMBL" id="CP000478">
    <property type="protein sequence ID" value="ABK18986.1"/>
    <property type="molecule type" value="Genomic_DNA"/>
</dbReference>
<proteinExistence type="inferred from homology"/>
<keyword evidence="2" id="KW-0805">Transcription regulation</keyword>
<dbReference type="PRINTS" id="PR00039">
    <property type="entry name" value="HTHLYSR"/>
</dbReference>
<dbReference type="RefSeq" id="WP_011700111.1">
    <property type="nucleotide sequence ID" value="NC_008554.1"/>
</dbReference>
<comment type="similarity">
    <text evidence="1">Belongs to the LysR transcriptional regulatory family.</text>
</comment>
<accession>A0LNI4</accession>
<keyword evidence="4" id="KW-0804">Transcription</keyword>
<reference evidence="6 7" key="1">
    <citation type="submission" date="2006-10" db="EMBL/GenBank/DDBJ databases">
        <title>Complete sequence of Syntrophobacter fumaroxidans MPOB.</title>
        <authorList>
            <consortium name="US DOE Joint Genome Institute"/>
            <person name="Copeland A."/>
            <person name="Lucas S."/>
            <person name="Lapidus A."/>
            <person name="Barry K."/>
            <person name="Detter J.C."/>
            <person name="Glavina del Rio T."/>
            <person name="Hammon N."/>
            <person name="Israni S."/>
            <person name="Pitluck S."/>
            <person name="Goltsman E.G."/>
            <person name="Martinez M."/>
            <person name="Schmutz J."/>
            <person name="Larimer F."/>
            <person name="Land M."/>
            <person name="Hauser L."/>
            <person name="Kyrpides N."/>
            <person name="Kim E."/>
            <person name="Boone D.R."/>
            <person name="Brockman F."/>
            <person name="Culley D."/>
            <person name="Ferry J."/>
            <person name="Gunsalus R."/>
            <person name="McInerney M.J."/>
            <person name="Morrison M."/>
            <person name="Plugge C."/>
            <person name="Rohlin L."/>
            <person name="Scholten J."/>
            <person name="Sieber J."/>
            <person name="Stams A.J.M."/>
            <person name="Worm P."/>
            <person name="Henstra A.M."/>
            <person name="Richardson P."/>
        </authorList>
    </citation>
    <scope>NUCLEOTIDE SEQUENCE [LARGE SCALE GENOMIC DNA]</scope>
    <source>
        <strain evidence="7">DSM 10017 / MPOB</strain>
    </source>
</reference>
<dbReference type="NCBIfam" id="NF040786">
    <property type="entry name" value="LysR_Sec_metab"/>
    <property type="match status" value="1"/>
</dbReference>
<feature type="domain" description="HTH lysR-type" evidence="5">
    <location>
        <begin position="1"/>
        <end position="58"/>
    </location>
</feature>
<dbReference type="eggNOG" id="COG0583">
    <property type="taxonomic scope" value="Bacteria"/>
</dbReference>
<dbReference type="GO" id="GO:0003700">
    <property type="term" value="F:DNA-binding transcription factor activity"/>
    <property type="evidence" value="ECO:0007669"/>
    <property type="project" value="InterPro"/>
</dbReference>
<dbReference type="Gene3D" id="3.40.190.290">
    <property type="match status" value="1"/>
</dbReference>
<name>A0LNI4_SYNFM</name>
<evidence type="ECO:0000256" key="4">
    <source>
        <dbReference type="ARBA" id="ARBA00023163"/>
    </source>
</evidence>
<dbReference type="OrthoDB" id="9808620at2"/>
<evidence type="ECO:0000259" key="5">
    <source>
        <dbReference type="PROSITE" id="PS50931"/>
    </source>
</evidence>
<dbReference type="STRING" id="335543.Sfum_3313"/>
<keyword evidence="7" id="KW-1185">Reference proteome</keyword>
<dbReference type="SUPFAM" id="SSF53850">
    <property type="entry name" value="Periplasmic binding protein-like II"/>
    <property type="match status" value="1"/>
</dbReference>
<dbReference type="InterPro" id="IPR036388">
    <property type="entry name" value="WH-like_DNA-bd_sf"/>
</dbReference>
<dbReference type="GO" id="GO:0000976">
    <property type="term" value="F:transcription cis-regulatory region binding"/>
    <property type="evidence" value="ECO:0007669"/>
    <property type="project" value="TreeGrafter"/>
</dbReference>
<evidence type="ECO:0000256" key="2">
    <source>
        <dbReference type="ARBA" id="ARBA00023015"/>
    </source>
</evidence>
<dbReference type="CDD" id="cd08420">
    <property type="entry name" value="PBP2_CysL_like"/>
    <property type="match status" value="1"/>
</dbReference>
<dbReference type="Pfam" id="PF03466">
    <property type="entry name" value="LysR_substrate"/>
    <property type="match status" value="1"/>
</dbReference>
<evidence type="ECO:0000256" key="1">
    <source>
        <dbReference type="ARBA" id="ARBA00009437"/>
    </source>
</evidence>
<dbReference type="FunFam" id="1.10.10.10:FF:000001">
    <property type="entry name" value="LysR family transcriptional regulator"/>
    <property type="match status" value="1"/>
</dbReference>
<dbReference type="InterPro" id="IPR036390">
    <property type="entry name" value="WH_DNA-bd_sf"/>
</dbReference>
<dbReference type="InterPro" id="IPR047788">
    <property type="entry name" value="LysR-like_Sec_metab"/>
</dbReference>
<dbReference type="Proteomes" id="UP000001784">
    <property type="component" value="Chromosome"/>
</dbReference>
<evidence type="ECO:0000313" key="7">
    <source>
        <dbReference type="Proteomes" id="UP000001784"/>
    </source>
</evidence>
<dbReference type="InterPro" id="IPR005119">
    <property type="entry name" value="LysR_subst-bd"/>
</dbReference>
<dbReference type="SUPFAM" id="SSF46785">
    <property type="entry name" value="Winged helix' DNA-binding domain"/>
    <property type="match status" value="1"/>
</dbReference>
<dbReference type="InParanoid" id="A0LNI4"/>
<dbReference type="KEGG" id="sfu:Sfum_3313"/>
<protein>
    <submittedName>
        <fullName evidence="6">Transcriptional regulator, LysR family</fullName>
    </submittedName>
</protein>
<dbReference type="PANTHER" id="PTHR30126">
    <property type="entry name" value="HTH-TYPE TRANSCRIPTIONAL REGULATOR"/>
    <property type="match status" value="1"/>
</dbReference>